<feature type="region of interest" description="Disordered" evidence="3">
    <location>
        <begin position="1450"/>
        <end position="1472"/>
    </location>
</feature>
<feature type="compositionally biased region" description="Polar residues" evidence="3">
    <location>
        <begin position="208"/>
        <end position="219"/>
    </location>
</feature>
<feature type="region of interest" description="Disordered" evidence="3">
    <location>
        <begin position="429"/>
        <end position="478"/>
    </location>
</feature>
<keyword evidence="1" id="KW-0677">Repeat</keyword>
<feature type="compositionally biased region" description="Polar residues" evidence="3">
    <location>
        <begin position="250"/>
        <end position="274"/>
    </location>
</feature>
<dbReference type="Proteomes" id="UP001163046">
    <property type="component" value="Unassembled WGS sequence"/>
</dbReference>
<accession>A0A9W9ZC08</accession>
<protein>
    <submittedName>
        <fullName evidence="5">Uncharacterized protein</fullName>
    </submittedName>
</protein>
<feature type="compositionally biased region" description="Basic and acidic residues" evidence="3">
    <location>
        <begin position="1451"/>
        <end position="1467"/>
    </location>
</feature>
<dbReference type="EMBL" id="MU826363">
    <property type="protein sequence ID" value="KAJ7378695.1"/>
    <property type="molecule type" value="Genomic_DNA"/>
</dbReference>
<feature type="region of interest" description="Disordered" evidence="3">
    <location>
        <begin position="49"/>
        <end position="78"/>
    </location>
</feature>
<dbReference type="FunFam" id="2.20.100.10:FF:000001">
    <property type="entry name" value="semaphorin-5A isoform X1"/>
    <property type="match status" value="3"/>
</dbReference>
<evidence type="ECO:0000313" key="6">
    <source>
        <dbReference type="Proteomes" id="UP001163046"/>
    </source>
</evidence>
<dbReference type="SMART" id="SM00209">
    <property type="entry name" value="TSP1"/>
    <property type="match status" value="6"/>
</dbReference>
<dbReference type="SUPFAM" id="SSF82895">
    <property type="entry name" value="TSP-1 type 1 repeat"/>
    <property type="match status" value="6"/>
</dbReference>
<organism evidence="5 6">
    <name type="scientific">Desmophyllum pertusum</name>
    <dbReference type="NCBI Taxonomy" id="174260"/>
    <lineage>
        <taxon>Eukaryota</taxon>
        <taxon>Metazoa</taxon>
        <taxon>Cnidaria</taxon>
        <taxon>Anthozoa</taxon>
        <taxon>Hexacorallia</taxon>
        <taxon>Scleractinia</taxon>
        <taxon>Caryophylliina</taxon>
        <taxon>Caryophylliidae</taxon>
        <taxon>Desmophyllum</taxon>
    </lineage>
</organism>
<sequence>MDWKAFLILGLILVLVKPPCVAPVRGDDVGITVGKPLISLEGGKKVEKSVQENGGEKKIATESTRSHGSSSGGKNDDVVLKDNMYNASSFVSTDGGNEDDENFDLNNDEEALSPSALTGKLYGLLENQEAIMSGFHTKNDPSGSEIGPMAQAIANNNDTFVYKNKGQGASSAGDEEQPSLGREEKLKQLLSDPLAKVSYVLNQDEVNPHNFLQTSPNKENTAKTADDTSTAIGTSVPASQTESNLHEVKMTSSNISNDPGSVTKGGSISLQKPNGVNPLLNKTFKSTKTAHEINHESLNQSAPSEEGLVNSLVNSPQVLNTQLPELVESVVERLGNKGSKFVSVALAKHPKIKNVWANVIAQALIKESDKISQLDSERKSQNISSIETDSRRITASLNDLSNVNVQAGTKTKPTDTSLVLNQMKEPANAMEERLKESKTKPSIGSADSSQTEDPAMEARLKAESETKSNNGSIDSSLPLNQMKESIGVINRTSTLPVLNSKSEPSIHGDVKVTSLNDSVSGKVSGKIHRPINQIANKDLKFQGKVSNWPSFVSKSVQRLGGGHNIKSSEKQDFGNKPMLTPIVSGFISNNEMTTQLQGSRTEEQIFGDKPIFTPIANGFVSNIKESTTRLAEVQDEQKFRNKPNSAPPINGIVSATNPDREIDAPFLYNNITRLDPEETRYLQLNLMSDPVAKEGFSNSDGPYSSQQQLQDEDAEEASYLEHQINDADHIVGEILPSLNTTLSKEGNSEASFVSGQVLGDPFAKAELAESFARDNNLINAENRENAQIMASVINEDKPTSNQQRNSQTQQSIHHDAPHSPASEKAANARSPSASYINDLSYRDATKMQSDVRQMLLGPETVSDISAVDLAPISNLEGFQGAFNLNKPKTFMYQSQNEGNDRTEFITGGSEANDVAQYSVNPLLPPATMARPQKKQLIHIRKRKNRKKRHRKSIANVSSTPRVPSYPASPPRLKYFKTSSKHVALRIKPTKSRDQPGTRESEISPTSVIFGLTTDEMKEIEKHLAHRPHALGGIEKSGNLQGASPATKGYYNTKTDEEQEKSHDSIANLVNKILKQRKNKGTTSRRAHTVSHKRKHVKLSLDRFSPKFRKSNKVNNGITKVKRDLESWESSTDVLNSDLDQIRGLSPKAQEDISNVIMKDYDGQQRHVKGIESFPFDERDPSYAFERSLKDQPGVKQTETIRDSNDSKWHSRGQRRLDIKDVIRQNDRNVETGIKDERHKKSEFFHGDEFNDTEVNGPLVMKSNKLLNGDVIPLDDVRNVLAQGLILETLRKQSEGDLQYADSVQTHDLNRMKNMFQSAGDEIGIKRNSKGNSKTTKGRHSKLNKFAGKRDISDWTTESNDGTFRSPDFEKQLSNALKQESEHDLTYMDTVQNLDEQEFKTMRHHDDLIGSREAISQNALHYGGETESTNSGPKESLENTQEKLRVFLHNSHSNDEGDANEKQQRDGKGQWTTSAIQGSVFRDLTPEGKVLSSDYKDLGNFGSDAQAQLASVLQAANTGDQRDLNELEKIDSDDEKDVESIFKPSAETFKRSIAEKPAVKKEGTIETIADVSDPGTKEKEINIVVSGDEEDSEWSAWSKCSKSCGNGSMKTRSLYCNKSTPFDTIIKCPGWNHQTVPCVVPKNCPVNGGFTQWTEWSACSESCGLKAVRMRMRLCTNPPPAYGGNDCAGWRFEVEYCKSKECPHRPGVPDLSEMETSKNNKQIIFKTLSATPAIEEISNRLPSTASDTSTSARTIAPYSGLANIDQEITHMPSVQSLLNLQQQGNVRQMPNTQRVFGFQQMPNLQQFTGAPQALNIPTTQSMSSMQFLKPEMGSMPQGEQETYENGGKTIHVQGDSGDIGFTPWSEWTRCSASCGRGIRTRSRSCISAFNAVGIDSSCLGPKVQTKRCRILRCPVDGHFSPWSDWSECSKICGSDSYRKRERTCTDPPPRYGGEECDGRSVERRHCLKSPCLPGLGAYNMSKVFMQDFKSKNASSNSTDGFTEWGPWSQCSRTCGSNLLRVRKRSCYKQKQSELQWLHVRSQALCPPPCREDVISGFNSKAELPGMTSHNISVKNEFDWSPWSACTKTCGFGSYRTRERTCSLSIPEDVRKVCIGSDIQNVACNVPLCSKTVTGRPNTTLQQESLMKTIFPPPQKNCKFPSGSASYTSECNQSDLSIKFINFGRSGEASLSTGAF</sequence>
<name>A0A9W9ZC08_9CNID</name>
<feature type="compositionally biased region" description="Basic and acidic residues" evidence="3">
    <location>
        <begin position="430"/>
        <end position="439"/>
    </location>
</feature>
<dbReference type="Pfam" id="PF00090">
    <property type="entry name" value="TSP_1"/>
    <property type="match status" value="6"/>
</dbReference>
<evidence type="ECO:0000256" key="1">
    <source>
        <dbReference type="ARBA" id="ARBA00022737"/>
    </source>
</evidence>
<dbReference type="InterPro" id="IPR000884">
    <property type="entry name" value="TSP1_rpt"/>
</dbReference>
<feature type="compositionally biased region" description="Polar residues" evidence="3">
    <location>
        <begin position="440"/>
        <end position="452"/>
    </location>
</feature>
<dbReference type="InterPro" id="IPR052065">
    <property type="entry name" value="Compl_asym_regulator"/>
</dbReference>
<evidence type="ECO:0000256" key="4">
    <source>
        <dbReference type="SAM" id="SignalP"/>
    </source>
</evidence>
<feature type="region of interest" description="Disordered" evidence="3">
    <location>
        <begin position="208"/>
        <end position="275"/>
    </location>
</feature>
<dbReference type="PANTHER" id="PTHR22906">
    <property type="entry name" value="PROPERDIN"/>
    <property type="match status" value="1"/>
</dbReference>
<feature type="region of interest" description="Disordered" evidence="3">
    <location>
        <begin position="1076"/>
        <end position="1095"/>
    </location>
</feature>
<dbReference type="Gene3D" id="2.20.100.10">
    <property type="entry name" value="Thrombospondin type-1 (TSP1) repeat"/>
    <property type="match status" value="6"/>
</dbReference>
<dbReference type="PANTHER" id="PTHR22906:SF54">
    <property type="entry name" value="IG-LIKE DOMAIN-CONTAINING PROTEIN"/>
    <property type="match status" value="1"/>
</dbReference>
<feature type="compositionally biased region" description="Polar residues" evidence="3">
    <location>
        <begin position="61"/>
        <end position="73"/>
    </location>
</feature>
<feature type="compositionally biased region" description="Low complexity" evidence="3">
    <location>
        <begin position="799"/>
        <end position="811"/>
    </location>
</feature>
<feature type="chain" id="PRO_5040949082" evidence="4">
    <location>
        <begin position="27"/>
        <end position="2194"/>
    </location>
</feature>
<proteinExistence type="predicted"/>
<feature type="region of interest" description="Disordered" evidence="3">
    <location>
        <begin position="941"/>
        <end position="972"/>
    </location>
</feature>
<keyword evidence="2" id="KW-1015">Disulfide bond</keyword>
<feature type="region of interest" description="Disordered" evidence="3">
    <location>
        <begin position="1031"/>
        <end position="1050"/>
    </location>
</feature>
<evidence type="ECO:0000313" key="5">
    <source>
        <dbReference type="EMBL" id="KAJ7378695.1"/>
    </source>
</evidence>
<dbReference type="OrthoDB" id="347314at2759"/>
<keyword evidence="6" id="KW-1185">Reference proteome</keyword>
<feature type="region of interest" description="Disordered" evidence="3">
    <location>
        <begin position="161"/>
        <end position="186"/>
    </location>
</feature>
<feature type="region of interest" description="Disordered" evidence="3">
    <location>
        <begin position="692"/>
        <end position="716"/>
    </location>
</feature>
<gene>
    <name evidence="5" type="ORF">OS493_021277</name>
</gene>
<feature type="signal peptide" evidence="4">
    <location>
        <begin position="1"/>
        <end position="26"/>
    </location>
</feature>
<dbReference type="PROSITE" id="PS50092">
    <property type="entry name" value="TSP1"/>
    <property type="match status" value="6"/>
</dbReference>
<feature type="region of interest" description="Disordered" evidence="3">
    <location>
        <begin position="797"/>
        <end position="833"/>
    </location>
</feature>
<feature type="compositionally biased region" description="Polar residues" evidence="3">
    <location>
        <begin position="467"/>
        <end position="478"/>
    </location>
</feature>
<comment type="caution">
    <text evidence="5">The sequence shown here is derived from an EMBL/GenBank/DDBJ whole genome shotgun (WGS) entry which is preliminary data.</text>
</comment>
<evidence type="ECO:0000256" key="3">
    <source>
        <dbReference type="SAM" id="MobiDB-lite"/>
    </source>
</evidence>
<keyword evidence="4" id="KW-0732">Signal</keyword>
<feature type="compositionally biased region" description="Polar residues" evidence="3">
    <location>
        <begin position="227"/>
        <end position="243"/>
    </location>
</feature>
<evidence type="ECO:0000256" key="2">
    <source>
        <dbReference type="ARBA" id="ARBA00023157"/>
    </source>
</evidence>
<reference evidence="5" key="1">
    <citation type="submission" date="2023-01" db="EMBL/GenBank/DDBJ databases">
        <title>Genome assembly of the deep-sea coral Lophelia pertusa.</title>
        <authorList>
            <person name="Herrera S."/>
            <person name="Cordes E."/>
        </authorList>
    </citation>
    <scope>NUCLEOTIDE SEQUENCE</scope>
    <source>
        <strain evidence="5">USNM1676648</strain>
        <tissue evidence="5">Polyp</tissue>
    </source>
</reference>
<dbReference type="InterPro" id="IPR036383">
    <property type="entry name" value="TSP1_rpt_sf"/>
</dbReference>
<feature type="compositionally biased region" description="Basic and acidic residues" evidence="3">
    <location>
        <begin position="49"/>
        <end position="60"/>
    </location>
</feature>
<feature type="compositionally biased region" description="Basic and acidic residues" evidence="3">
    <location>
        <begin position="456"/>
        <end position="466"/>
    </location>
</feature>
<feature type="compositionally biased region" description="Basic residues" evidence="3">
    <location>
        <begin position="941"/>
        <end position="952"/>
    </location>
</feature>